<evidence type="ECO:0000313" key="13">
    <source>
        <dbReference type="Proteomes" id="UP000658278"/>
    </source>
</evidence>
<dbReference type="InterPro" id="IPR004838">
    <property type="entry name" value="NHTrfase_class1_PyrdxlP-BS"/>
</dbReference>
<evidence type="ECO:0000256" key="10">
    <source>
        <dbReference type="SAM" id="MobiDB-lite"/>
    </source>
</evidence>
<dbReference type="EC" id="2.6.1.-" evidence="9"/>
<dbReference type="GO" id="GO:0000105">
    <property type="term" value="P:L-histidine biosynthetic process"/>
    <property type="evidence" value="ECO:0007669"/>
    <property type="project" value="UniProtKB-KW"/>
</dbReference>
<evidence type="ECO:0000256" key="7">
    <source>
        <dbReference type="ARBA" id="ARBA00023102"/>
    </source>
</evidence>
<dbReference type="Gene3D" id="3.40.630.30">
    <property type="match status" value="1"/>
</dbReference>
<dbReference type="PANTHER" id="PTHR43643">
    <property type="entry name" value="HISTIDINOL-PHOSPHATE AMINOTRANSFERASE 2"/>
    <property type="match status" value="1"/>
</dbReference>
<dbReference type="InterPro" id="IPR015422">
    <property type="entry name" value="PyrdxlP-dep_Trfase_small"/>
</dbReference>
<dbReference type="EMBL" id="JAENII010000007">
    <property type="protein sequence ID" value="MBK1827568.1"/>
    <property type="molecule type" value="Genomic_DNA"/>
</dbReference>
<evidence type="ECO:0000256" key="1">
    <source>
        <dbReference type="ARBA" id="ARBA00005011"/>
    </source>
</evidence>
<dbReference type="Gene3D" id="3.90.1150.10">
    <property type="entry name" value="Aspartate Aminotransferase, domain 1"/>
    <property type="match status" value="1"/>
</dbReference>
<comment type="catalytic activity">
    <reaction evidence="8">
        <text>L-histidinol phosphate + 2-oxoglutarate = 3-(imidazol-4-yl)-2-oxopropyl phosphate + L-glutamate</text>
        <dbReference type="Rhea" id="RHEA:23744"/>
        <dbReference type="ChEBI" id="CHEBI:16810"/>
        <dbReference type="ChEBI" id="CHEBI:29985"/>
        <dbReference type="ChEBI" id="CHEBI:57766"/>
        <dbReference type="ChEBI" id="CHEBI:57980"/>
        <dbReference type="EC" id="2.6.1.9"/>
    </reaction>
</comment>
<evidence type="ECO:0000256" key="9">
    <source>
        <dbReference type="RuleBase" id="RU000481"/>
    </source>
</evidence>
<gene>
    <name evidence="12" type="ORF">JIN81_11100</name>
</gene>
<accession>A0A934VBN1</accession>
<dbReference type="Gene3D" id="3.40.640.10">
    <property type="entry name" value="Type I PLP-dependent aspartate aminotransferase-like (Major domain)"/>
    <property type="match status" value="1"/>
</dbReference>
<dbReference type="PANTHER" id="PTHR43643:SF6">
    <property type="entry name" value="HISTIDINOL-PHOSPHATE AMINOTRANSFERASE"/>
    <property type="match status" value="1"/>
</dbReference>
<dbReference type="InterPro" id="IPR004839">
    <property type="entry name" value="Aminotransferase_I/II_large"/>
</dbReference>
<comment type="similarity">
    <text evidence="2">Belongs to the class-II pyridoxal-phosphate-dependent aminotransferase family. Histidinol-phosphate aminotransferase subfamily.</text>
</comment>
<dbReference type="SUPFAM" id="SSF53383">
    <property type="entry name" value="PLP-dependent transferases"/>
    <property type="match status" value="1"/>
</dbReference>
<comment type="caution">
    <text evidence="12">The sequence shown here is derived from an EMBL/GenBank/DDBJ whole genome shotgun (WGS) entry which is preliminary data.</text>
</comment>
<dbReference type="InterPro" id="IPR015424">
    <property type="entry name" value="PyrdxlP-dep_Trfase"/>
</dbReference>
<sequence>MKSCAPTPAYTIAEATSSQRDAIYRHRHDVYAREIGQHPENESRTLQDALDLSNRYLVVTHGSDLAGFISITPPGDHGYSIDKYFDREDLPFQVGRQSYELRLLTVLPQFRHTPTAAILMFAAFRWIESRGGLQIIAIGRREVSAMYRRCGMNEVGRSTRSGAVTYDLMHGSVRDIRQSIEDSRLPARIEHDTHWHLEIPLRKPADCFHGGAFFEAIGTGFKHLDRHRDIINADVLDAWFPPAPAALEALHAELPWLLRTSPPTDSEGLVRAIARARDIPESSILVGAGSSDLIYRALPRWLDSGSTALILDPTYGEYAHILEKVIGCSVVRATLERENDYLHDFEQLAGKIAAGPDLVAFVNPNSPTGKVIDADTLKALISIAPTRTRFWIDETYIDYAGGPSLERFAADHDQLIICKSMSKAYALSGARVAYLCASPHQLEELRSLTPPWVIGLPSQVAAVKALKSPTYYEHRWQETAKLRRELEDKLEELDFHVTPGCANFVLAHLPDRLPDARWLVETCRERGLFIRNASPMGEKLGRRAIRIAVKDRETQGRIVRILREVLGTAGPSSGPTVSCTTTASHTPNRIV</sequence>
<comment type="similarity">
    <text evidence="9">Belongs to the class-I pyridoxal-phosphate-dependent aminotransferase family.</text>
</comment>
<evidence type="ECO:0000256" key="4">
    <source>
        <dbReference type="ARBA" id="ARBA00022605"/>
    </source>
</evidence>
<dbReference type="InterPro" id="IPR050106">
    <property type="entry name" value="HistidinolP_aminotransfase"/>
</dbReference>
<reference evidence="12" key="1">
    <citation type="submission" date="2021-01" db="EMBL/GenBank/DDBJ databases">
        <title>Modified the classification status of verrucomicrobia.</title>
        <authorList>
            <person name="Feng X."/>
        </authorList>
    </citation>
    <scope>NUCLEOTIDE SEQUENCE</scope>
    <source>
        <strain evidence="12">KCTC 22201</strain>
    </source>
</reference>
<protein>
    <recommendedName>
        <fullName evidence="9">Aminotransferase</fullName>
        <ecNumber evidence="9">2.6.1.-</ecNumber>
    </recommendedName>
</protein>
<keyword evidence="3 9" id="KW-0032">Aminotransferase</keyword>
<dbReference type="AlphaFoldDB" id="A0A934VBN1"/>
<keyword evidence="4" id="KW-0028">Amino-acid biosynthesis</keyword>
<organism evidence="12 13">
    <name type="scientific">Haloferula rosea</name>
    <dbReference type="NCBI Taxonomy" id="490093"/>
    <lineage>
        <taxon>Bacteria</taxon>
        <taxon>Pseudomonadati</taxon>
        <taxon>Verrucomicrobiota</taxon>
        <taxon>Verrucomicrobiia</taxon>
        <taxon>Verrucomicrobiales</taxon>
        <taxon>Verrucomicrobiaceae</taxon>
        <taxon>Haloferula</taxon>
    </lineage>
</organism>
<dbReference type="GO" id="GO:0030170">
    <property type="term" value="F:pyridoxal phosphate binding"/>
    <property type="evidence" value="ECO:0007669"/>
    <property type="project" value="InterPro"/>
</dbReference>
<name>A0A934VBN1_9BACT</name>
<proteinExistence type="inferred from homology"/>
<dbReference type="RefSeq" id="WP_200279148.1">
    <property type="nucleotide sequence ID" value="NZ_JAENII010000007.1"/>
</dbReference>
<dbReference type="GO" id="GO:0016747">
    <property type="term" value="F:acyltransferase activity, transferring groups other than amino-acyl groups"/>
    <property type="evidence" value="ECO:0007669"/>
    <property type="project" value="InterPro"/>
</dbReference>
<keyword evidence="6" id="KW-0663">Pyridoxal phosphate</keyword>
<keyword evidence="13" id="KW-1185">Reference proteome</keyword>
<dbReference type="Proteomes" id="UP000658278">
    <property type="component" value="Unassembled WGS sequence"/>
</dbReference>
<dbReference type="InterPro" id="IPR016181">
    <property type="entry name" value="Acyl_CoA_acyltransferase"/>
</dbReference>
<dbReference type="GO" id="GO:0004400">
    <property type="term" value="F:histidinol-phosphate transaminase activity"/>
    <property type="evidence" value="ECO:0007669"/>
    <property type="project" value="UniProtKB-EC"/>
</dbReference>
<comment type="cofactor">
    <cofactor evidence="9">
        <name>pyridoxal 5'-phosphate</name>
        <dbReference type="ChEBI" id="CHEBI:597326"/>
    </cofactor>
</comment>
<evidence type="ECO:0000313" key="12">
    <source>
        <dbReference type="EMBL" id="MBK1827568.1"/>
    </source>
</evidence>
<keyword evidence="7" id="KW-0368">Histidine biosynthesis</keyword>
<evidence type="ECO:0000256" key="3">
    <source>
        <dbReference type="ARBA" id="ARBA00022576"/>
    </source>
</evidence>
<dbReference type="Pfam" id="PF00155">
    <property type="entry name" value="Aminotran_1_2"/>
    <property type="match status" value="1"/>
</dbReference>
<evidence type="ECO:0000256" key="6">
    <source>
        <dbReference type="ARBA" id="ARBA00022898"/>
    </source>
</evidence>
<keyword evidence="5 9" id="KW-0808">Transferase</keyword>
<feature type="region of interest" description="Disordered" evidence="10">
    <location>
        <begin position="572"/>
        <end position="591"/>
    </location>
</feature>
<evidence type="ECO:0000256" key="5">
    <source>
        <dbReference type="ARBA" id="ARBA00022679"/>
    </source>
</evidence>
<evidence type="ECO:0000259" key="11">
    <source>
        <dbReference type="PROSITE" id="PS51186"/>
    </source>
</evidence>
<evidence type="ECO:0000256" key="2">
    <source>
        <dbReference type="ARBA" id="ARBA00007970"/>
    </source>
</evidence>
<feature type="domain" description="N-acetyltransferase" evidence="11">
    <location>
        <begin position="10"/>
        <end position="171"/>
    </location>
</feature>
<dbReference type="CDD" id="cd00609">
    <property type="entry name" value="AAT_like"/>
    <property type="match status" value="1"/>
</dbReference>
<dbReference type="InterPro" id="IPR015421">
    <property type="entry name" value="PyrdxlP-dep_Trfase_major"/>
</dbReference>
<dbReference type="PROSITE" id="PS00105">
    <property type="entry name" value="AA_TRANSFER_CLASS_1"/>
    <property type="match status" value="1"/>
</dbReference>
<evidence type="ECO:0000256" key="8">
    <source>
        <dbReference type="ARBA" id="ARBA00047481"/>
    </source>
</evidence>
<dbReference type="InterPro" id="IPR000182">
    <property type="entry name" value="GNAT_dom"/>
</dbReference>
<dbReference type="PROSITE" id="PS51186">
    <property type="entry name" value="GNAT"/>
    <property type="match status" value="1"/>
</dbReference>
<comment type="pathway">
    <text evidence="1">Amino-acid biosynthesis; L-histidine biosynthesis; L-histidine from 5-phospho-alpha-D-ribose 1-diphosphate: step 7/9.</text>
</comment>
<dbReference type="SUPFAM" id="SSF55729">
    <property type="entry name" value="Acyl-CoA N-acyltransferases (Nat)"/>
    <property type="match status" value="1"/>
</dbReference>